<dbReference type="PANTHER" id="PTHR10050:SF51">
    <property type="entry name" value="PROTEIN O-MANNOSYL-TRANSFERASE 1"/>
    <property type="match status" value="1"/>
</dbReference>
<dbReference type="Pfam" id="PF02815">
    <property type="entry name" value="MIR"/>
    <property type="match status" value="1"/>
</dbReference>
<name>A0ABR4NDT5_9FUNG</name>
<evidence type="ECO:0000256" key="5">
    <source>
        <dbReference type="ARBA" id="ARBA00022676"/>
    </source>
</evidence>
<comment type="caution">
    <text evidence="16">The sequence shown here is derived from an EMBL/GenBank/DDBJ whole genome shotgun (WGS) entry which is preliminary data.</text>
</comment>
<dbReference type="GO" id="GO:0004169">
    <property type="term" value="F:dolichyl-phosphate-mannose-protein mannosyltransferase activity"/>
    <property type="evidence" value="ECO:0007669"/>
    <property type="project" value="UniProtKB-EC"/>
</dbReference>
<comment type="function">
    <text evidence="14">Transfers mannose from Dol-P-mannose to Ser or Thr residues on proteins.</text>
</comment>
<sequence>MSDVRQRKKGAGEPVAITRAQLDAQAADGDDKAAKAARQQVPADQTYSLASNVVLAIVTVLAVITRTWSIHYPGEVVFDEVHFGKFASYYLRREYFFDVHPPLGKMLLAGVGYLVGYDGKFLFDHIGDDYAKNNVPYVVYRLWCALCGAGVVPLAYLTLREMSVSIAGATLCALLLVFDNALITQSRLILLDSMLMLFCVLCTFFWVKFYKQRHEPFSAKWWGWLAMTGVGIALVCGIKMVGLFTMGVVGIATLVDLWELLDIRRGLTLRVFTKHFAARALCLIFLPFFLYLVPFYIHFNILINSGPGDAFMSMRFQETLVGNAATAGAVSIMYGANVTIKHGETSVFLHSHSHRYPLKYDDGRISSQGQQIVGYAHSDRNSVWQMVPLDPEYHPSADDYEETEEETKRGVRYVRSGDIVQLYHVMTESYLLTHDVASPLTTTHMEMTTIKEEDFEQRYNETLWRVQVVDADDGDKLKSKKQLFRLVSHQHRVAVSSEKLVLPEWGFKMQQINGNKNTNEKTSLWRIASVEHERIVDGVEIGEERSDSGKPPLNFMSKFVELQKAMIHHNAALTKPHPYSSSPGIWPFVIRGISFWEKKEGLRQIYLLGNPLVWWFSILSVAFYGALWLVDRLCLRRGLDDFGANARRWWDRAIGYLVVAWALHWLPFFLMGRMLFLHHYLPAFIYSTMVAAALFDFLGRAVFAHVPRRGGAAGQAVPVGVWFSAGPSIAYYAVLAGVLAACMWSFWYFSPYSYGSGFATVEQLRAHKWLSTWDLQYA</sequence>
<evidence type="ECO:0000256" key="14">
    <source>
        <dbReference type="RuleBase" id="RU367007"/>
    </source>
</evidence>
<evidence type="ECO:0000256" key="6">
    <source>
        <dbReference type="ARBA" id="ARBA00022679"/>
    </source>
</evidence>
<evidence type="ECO:0000256" key="10">
    <source>
        <dbReference type="ARBA" id="ARBA00022989"/>
    </source>
</evidence>
<keyword evidence="5 14" id="KW-0328">Glycosyltransferase</keyword>
<dbReference type="EMBL" id="JADGIZ020000009">
    <property type="protein sequence ID" value="KAL2917676.1"/>
    <property type="molecule type" value="Genomic_DNA"/>
</dbReference>
<dbReference type="Gene3D" id="2.80.10.50">
    <property type="match status" value="1"/>
</dbReference>
<comment type="similarity">
    <text evidence="3 14">Belongs to the glycosyltransferase 39 family.</text>
</comment>
<dbReference type="EC" id="2.4.1.109" evidence="4 14"/>
<keyword evidence="6 14" id="KW-0808">Transferase</keyword>
<comment type="catalytic activity">
    <reaction evidence="12 14">
        <text>a di-trans,poly-cis-dolichyl beta-D-mannosyl phosphate + L-threonyl-[protein] = 3-O-(alpha-D-mannosyl)-L-threonyl-[protein] + a di-trans,poly-cis-dolichyl phosphate + H(+)</text>
        <dbReference type="Rhea" id="RHEA:53396"/>
        <dbReference type="Rhea" id="RHEA-COMP:11060"/>
        <dbReference type="Rhea" id="RHEA-COMP:13547"/>
        <dbReference type="Rhea" id="RHEA-COMP:19498"/>
        <dbReference type="Rhea" id="RHEA-COMP:19501"/>
        <dbReference type="ChEBI" id="CHEBI:15378"/>
        <dbReference type="ChEBI" id="CHEBI:30013"/>
        <dbReference type="ChEBI" id="CHEBI:57683"/>
        <dbReference type="ChEBI" id="CHEBI:58211"/>
        <dbReference type="ChEBI" id="CHEBI:137323"/>
        <dbReference type="EC" id="2.4.1.109"/>
    </reaction>
</comment>
<dbReference type="InterPro" id="IPR003342">
    <property type="entry name" value="ArnT-like_N"/>
</dbReference>
<protein>
    <recommendedName>
        <fullName evidence="4 14">Dolichyl-phosphate-mannose--protein mannosyltransferase</fullName>
        <ecNumber evidence="4 14">2.4.1.109</ecNumber>
    </recommendedName>
</protein>
<evidence type="ECO:0000256" key="1">
    <source>
        <dbReference type="ARBA" id="ARBA00004477"/>
    </source>
</evidence>
<reference evidence="16 17" key="1">
    <citation type="submission" date="2023-09" db="EMBL/GenBank/DDBJ databases">
        <title>Pangenome analysis of Batrachochytrium dendrobatidis and related Chytrids.</title>
        <authorList>
            <person name="Yacoub M.N."/>
            <person name="Stajich J.E."/>
            <person name="James T.Y."/>
        </authorList>
    </citation>
    <scope>NUCLEOTIDE SEQUENCE [LARGE SCALE GENOMIC DNA]</scope>
    <source>
        <strain evidence="16 17">JEL0888</strain>
    </source>
</reference>
<keyword evidence="8" id="KW-0677">Repeat</keyword>
<feature type="transmembrane region" description="Helical" evidence="14">
    <location>
        <begin position="653"/>
        <end position="671"/>
    </location>
</feature>
<dbReference type="InterPro" id="IPR016093">
    <property type="entry name" value="MIR_motif"/>
</dbReference>
<dbReference type="Pfam" id="PF16192">
    <property type="entry name" value="PMT_4TMC"/>
    <property type="match status" value="1"/>
</dbReference>
<keyword evidence="7 14" id="KW-0812">Transmembrane</keyword>
<proteinExistence type="inferred from homology"/>
<organism evidence="16 17">
    <name type="scientific">Polyrhizophydium stewartii</name>
    <dbReference type="NCBI Taxonomy" id="2732419"/>
    <lineage>
        <taxon>Eukaryota</taxon>
        <taxon>Fungi</taxon>
        <taxon>Fungi incertae sedis</taxon>
        <taxon>Chytridiomycota</taxon>
        <taxon>Chytridiomycota incertae sedis</taxon>
        <taxon>Chytridiomycetes</taxon>
        <taxon>Rhizophydiales</taxon>
        <taxon>Rhizophydiales incertae sedis</taxon>
        <taxon>Polyrhizophydium</taxon>
    </lineage>
</organism>
<accession>A0ABR4NDT5</accession>
<evidence type="ECO:0000256" key="4">
    <source>
        <dbReference type="ARBA" id="ARBA00012839"/>
    </source>
</evidence>
<keyword evidence="9 14" id="KW-0256">Endoplasmic reticulum</keyword>
<feature type="transmembrane region" description="Helical" evidence="14">
    <location>
        <begin position="683"/>
        <end position="703"/>
    </location>
</feature>
<comment type="pathway">
    <text evidence="2 14">Protein modification; protein glycosylation.</text>
</comment>
<evidence type="ECO:0000313" key="16">
    <source>
        <dbReference type="EMBL" id="KAL2917676.1"/>
    </source>
</evidence>
<dbReference type="Pfam" id="PF02366">
    <property type="entry name" value="PMT"/>
    <property type="match status" value="1"/>
</dbReference>
<dbReference type="InterPro" id="IPR036300">
    <property type="entry name" value="MIR_dom_sf"/>
</dbReference>
<evidence type="ECO:0000256" key="2">
    <source>
        <dbReference type="ARBA" id="ARBA00004922"/>
    </source>
</evidence>
<dbReference type="CDD" id="cd23285">
    <property type="entry name" value="beta-trefoil_MIR_PMT4-like"/>
    <property type="match status" value="1"/>
</dbReference>
<feature type="transmembrane region" description="Helical" evidence="14">
    <location>
        <begin position="612"/>
        <end position="630"/>
    </location>
</feature>
<evidence type="ECO:0000259" key="15">
    <source>
        <dbReference type="PROSITE" id="PS50919"/>
    </source>
</evidence>
<dbReference type="InterPro" id="IPR027005">
    <property type="entry name" value="PMT-like"/>
</dbReference>
<feature type="transmembrane region" description="Helical" evidence="14">
    <location>
        <begin position="276"/>
        <end position="297"/>
    </location>
</feature>
<dbReference type="PANTHER" id="PTHR10050">
    <property type="entry name" value="DOLICHYL-PHOSPHATE-MANNOSE--PROTEIN MANNOSYLTRANSFERASE"/>
    <property type="match status" value="1"/>
</dbReference>
<feature type="domain" description="MIR" evidence="15">
    <location>
        <begin position="329"/>
        <end position="389"/>
    </location>
</feature>
<evidence type="ECO:0000256" key="7">
    <source>
        <dbReference type="ARBA" id="ARBA00022692"/>
    </source>
</evidence>
<keyword evidence="17" id="KW-1185">Reference proteome</keyword>
<evidence type="ECO:0000256" key="3">
    <source>
        <dbReference type="ARBA" id="ARBA00007222"/>
    </source>
</evidence>
<keyword evidence="10 14" id="KW-1133">Transmembrane helix</keyword>
<gene>
    <name evidence="16" type="primary">PMT4_1</name>
    <name evidence="16" type="ORF">HK105_202549</name>
</gene>
<keyword evidence="11 14" id="KW-0472">Membrane</keyword>
<dbReference type="PROSITE" id="PS50919">
    <property type="entry name" value="MIR"/>
    <property type="match status" value="2"/>
</dbReference>
<evidence type="ECO:0000256" key="9">
    <source>
        <dbReference type="ARBA" id="ARBA00022824"/>
    </source>
</evidence>
<feature type="transmembrane region" description="Helical" evidence="14">
    <location>
        <begin position="222"/>
        <end position="255"/>
    </location>
</feature>
<evidence type="ECO:0000256" key="12">
    <source>
        <dbReference type="ARBA" id="ARBA00045085"/>
    </source>
</evidence>
<dbReference type="InterPro" id="IPR032421">
    <property type="entry name" value="PMT_4TMC"/>
</dbReference>
<evidence type="ECO:0000313" key="17">
    <source>
        <dbReference type="Proteomes" id="UP001527925"/>
    </source>
</evidence>
<evidence type="ECO:0000256" key="11">
    <source>
        <dbReference type="ARBA" id="ARBA00023136"/>
    </source>
</evidence>
<comment type="subcellular location">
    <subcellularLocation>
        <location evidence="1 14">Endoplasmic reticulum membrane</location>
        <topology evidence="1 14">Multi-pass membrane protein</topology>
    </subcellularLocation>
</comment>
<evidence type="ECO:0000256" key="13">
    <source>
        <dbReference type="ARBA" id="ARBA00045102"/>
    </source>
</evidence>
<comment type="catalytic activity">
    <reaction evidence="13 14">
        <text>a di-trans,poly-cis-dolichyl beta-D-mannosyl phosphate + L-seryl-[protein] = 3-O-(alpha-D-mannosyl)-L-seryl-[protein] + a di-trans,poly-cis-dolichyl phosphate + H(+)</text>
        <dbReference type="Rhea" id="RHEA:17377"/>
        <dbReference type="Rhea" id="RHEA-COMP:9863"/>
        <dbReference type="Rhea" id="RHEA-COMP:13546"/>
        <dbReference type="Rhea" id="RHEA-COMP:19498"/>
        <dbReference type="Rhea" id="RHEA-COMP:19501"/>
        <dbReference type="ChEBI" id="CHEBI:15378"/>
        <dbReference type="ChEBI" id="CHEBI:29999"/>
        <dbReference type="ChEBI" id="CHEBI:57683"/>
        <dbReference type="ChEBI" id="CHEBI:58211"/>
        <dbReference type="ChEBI" id="CHEBI:137321"/>
        <dbReference type="EC" id="2.4.1.109"/>
    </reaction>
</comment>
<evidence type="ECO:0000256" key="8">
    <source>
        <dbReference type="ARBA" id="ARBA00022737"/>
    </source>
</evidence>
<dbReference type="SMART" id="SM00472">
    <property type="entry name" value="MIR"/>
    <property type="match status" value="3"/>
</dbReference>
<feature type="transmembrane region" description="Helical" evidence="14">
    <location>
        <begin position="189"/>
        <end position="210"/>
    </location>
</feature>
<feature type="transmembrane region" description="Helical" evidence="14">
    <location>
        <begin position="162"/>
        <end position="182"/>
    </location>
</feature>
<feature type="domain" description="MIR" evidence="15">
    <location>
        <begin position="411"/>
        <end position="469"/>
    </location>
</feature>
<feature type="transmembrane region" description="Helical" evidence="14">
    <location>
        <begin position="729"/>
        <end position="749"/>
    </location>
</feature>
<dbReference type="Proteomes" id="UP001527925">
    <property type="component" value="Unassembled WGS sequence"/>
</dbReference>
<dbReference type="SUPFAM" id="SSF82109">
    <property type="entry name" value="MIR domain"/>
    <property type="match status" value="1"/>
</dbReference>
<feature type="transmembrane region" description="Helical" evidence="14">
    <location>
        <begin position="138"/>
        <end position="156"/>
    </location>
</feature>